<accession>A0A895XM72</accession>
<feature type="domain" description="Xaa-Pro dipeptidyl-peptidase C-terminal" evidence="4">
    <location>
        <begin position="359"/>
        <end position="572"/>
    </location>
</feature>
<dbReference type="SUPFAM" id="SSF49785">
    <property type="entry name" value="Galactose-binding domain-like"/>
    <property type="match status" value="1"/>
</dbReference>
<dbReference type="GO" id="GO:0008239">
    <property type="term" value="F:dipeptidyl-peptidase activity"/>
    <property type="evidence" value="ECO:0007669"/>
    <property type="project" value="InterPro"/>
</dbReference>
<feature type="compositionally biased region" description="Polar residues" evidence="2">
    <location>
        <begin position="430"/>
        <end position="439"/>
    </location>
</feature>
<reference evidence="5" key="1">
    <citation type="submission" date="2021-02" db="EMBL/GenBank/DDBJ databases">
        <title>Natronoglycomyces albus gen. nov., sp. nov, a haloalkaliphilic actinobacterium from a soda solonchak soil.</title>
        <authorList>
            <person name="Sorokin D.Y."/>
            <person name="Khijniak T.V."/>
            <person name="Zakharycheva A.P."/>
            <person name="Boueva O.V."/>
            <person name="Ariskina E.V."/>
            <person name="Hahnke R.L."/>
            <person name="Bunk B."/>
            <person name="Sproer C."/>
            <person name="Schumann P."/>
            <person name="Evtushenko L.I."/>
            <person name="Kublanov I.V."/>
        </authorList>
    </citation>
    <scope>NUCLEOTIDE SEQUENCE</scope>
    <source>
        <strain evidence="5">DSM 106290</strain>
    </source>
</reference>
<evidence type="ECO:0000259" key="4">
    <source>
        <dbReference type="SMART" id="SM00939"/>
    </source>
</evidence>
<sequence>MKPRNLKRLLAAALAGPIIIASSAVAANAETTPEPTPFDDVADIEPTYDIDNAITEFVYVQSDMDSDGDGRPDRIGVAIMRPAETDHGAKVPVIAQPSPYYNLSSSSMSAQSDFHIPLADGFEPRHFSSWYGNYFVPRGYAYIEPEMQGTASSEGCPTTGGVEDTQSVTAVVDWLAGRTTATYADGTEAVADWAEPAVGMIGGSYNGTLPNAVAATGIEEVKAIVPVVAISSWYDYTRAEGVGLRGWDRAYVRYLADFVANPRARSLCQDVWNQMVADADDATHDYNRFWDERNYRTDADQVQAAVLHVHGQNDHNVKTTHTGRWWEALAQHDVDQKLYLHPGAHSEPPNTGPYRQLVHNWFDHFLKGIDNGVLDGPDVIVDRASGTDHYDHWPNPAGSDVTYYLGEDARGVGTLSTNPSSWGTHRVTANPPNESTMLSNPTQLRNDRRVFLSEPMRGAQQLSGIVDIDVTFSSATSSAALGAVLVSYDPAGNATFITRNGADGKNYQSLWNQQALTPGATYEMNFELQPRDVIIPDGHRIGVVLVMNHPTLTTFDSNSRTVDFHLGASALNLHLTPA</sequence>
<dbReference type="InterPro" id="IPR000383">
    <property type="entry name" value="Xaa-Pro-like_dom"/>
</dbReference>
<dbReference type="SUPFAM" id="SSF53474">
    <property type="entry name" value="alpha/beta-Hydrolases"/>
    <property type="match status" value="1"/>
</dbReference>
<dbReference type="InterPro" id="IPR008979">
    <property type="entry name" value="Galactose-bd-like_sf"/>
</dbReference>
<dbReference type="Proteomes" id="UP000662939">
    <property type="component" value="Chromosome"/>
</dbReference>
<dbReference type="SMART" id="SM00939">
    <property type="entry name" value="PepX_C"/>
    <property type="match status" value="1"/>
</dbReference>
<proteinExistence type="predicted"/>
<dbReference type="Gene3D" id="2.60.120.260">
    <property type="entry name" value="Galactose-binding domain-like"/>
    <property type="match status" value="1"/>
</dbReference>
<name>A0A895XM72_9ACTN</name>
<dbReference type="AlphaFoldDB" id="A0A895XM72"/>
<feature type="region of interest" description="Disordered" evidence="2">
    <location>
        <begin position="415"/>
        <end position="439"/>
    </location>
</feature>
<dbReference type="KEGG" id="nav:JQS30_14055"/>
<feature type="chain" id="PRO_5038429134" description="Xaa-Pro dipeptidyl-peptidase C-terminal domain-containing protein" evidence="3">
    <location>
        <begin position="27"/>
        <end position="578"/>
    </location>
</feature>
<evidence type="ECO:0000313" key="5">
    <source>
        <dbReference type="EMBL" id="QSB04872.1"/>
    </source>
</evidence>
<dbReference type="Gene3D" id="3.40.50.1820">
    <property type="entry name" value="alpha/beta hydrolase"/>
    <property type="match status" value="2"/>
</dbReference>
<organism evidence="5 6">
    <name type="scientific">Natronoglycomyces albus</name>
    <dbReference type="NCBI Taxonomy" id="2811108"/>
    <lineage>
        <taxon>Bacteria</taxon>
        <taxon>Bacillati</taxon>
        <taxon>Actinomycetota</taxon>
        <taxon>Actinomycetes</taxon>
        <taxon>Glycomycetales</taxon>
        <taxon>Glycomycetaceae</taxon>
        <taxon>Natronoglycomyces</taxon>
    </lineage>
</organism>
<gene>
    <name evidence="5" type="ORF">JQS30_14055</name>
</gene>
<dbReference type="InterPro" id="IPR029058">
    <property type="entry name" value="AB_hydrolase_fold"/>
</dbReference>
<dbReference type="EMBL" id="CP070496">
    <property type="protein sequence ID" value="QSB04872.1"/>
    <property type="molecule type" value="Genomic_DNA"/>
</dbReference>
<evidence type="ECO:0000256" key="1">
    <source>
        <dbReference type="ARBA" id="ARBA00022801"/>
    </source>
</evidence>
<dbReference type="RefSeq" id="WP_213170871.1">
    <property type="nucleotide sequence ID" value="NZ_CP070496.1"/>
</dbReference>
<keyword evidence="6" id="KW-1185">Reference proteome</keyword>
<dbReference type="InterPro" id="IPR013736">
    <property type="entry name" value="Xaa-Pro_dipept_C"/>
</dbReference>
<dbReference type="Pfam" id="PF02129">
    <property type="entry name" value="Peptidase_S15"/>
    <property type="match status" value="1"/>
</dbReference>
<feature type="signal peptide" evidence="3">
    <location>
        <begin position="1"/>
        <end position="26"/>
    </location>
</feature>
<dbReference type="Pfam" id="PF08530">
    <property type="entry name" value="PepX_C"/>
    <property type="match status" value="1"/>
</dbReference>
<evidence type="ECO:0000256" key="3">
    <source>
        <dbReference type="SAM" id="SignalP"/>
    </source>
</evidence>
<keyword evidence="3" id="KW-0732">Signal</keyword>
<keyword evidence="1" id="KW-0378">Hydrolase</keyword>
<evidence type="ECO:0000313" key="6">
    <source>
        <dbReference type="Proteomes" id="UP000662939"/>
    </source>
</evidence>
<protein>
    <recommendedName>
        <fullName evidence="4">Xaa-Pro dipeptidyl-peptidase C-terminal domain-containing protein</fullName>
    </recommendedName>
</protein>
<evidence type="ECO:0000256" key="2">
    <source>
        <dbReference type="SAM" id="MobiDB-lite"/>
    </source>
</evidence>